<evidence type="ECO:0000256" key="3">
    <source>
        <dbReference type="PROSITE-ProRule" id="PRU00708"/>
    </source>
</evidence>
<dbReference type="PANTHER" id="PTHR47933:SF48">
    <property type="entry name" value="PENTACOTRIPEPTIDE-REPEAT REGION OF PRORP DOMAIN-CONTAINING PROTEIN"/>
    <property type="match status" value="1"/>
</dbReference>
<dbReference type="AlphaFoldDB" id="A0A067K805"/>
<name>A0A067K805_JATCU</name>
<dbReference type="InterPro" id="IPR051240">
    <property type="entry name" value="Mito_RNA-Proc/Resp"/>
</dbReference>
<keyword evidence="2" id="KW-0677">Repeat</keyword>
<protein>
    <recommendedName>
        <fullName evidence="7">Pentacotripeptide-repeat region of PRORP domain-containing protein</fullName>
    </recommendedName>
</protein>
<feature type="compositionally biased region" description="Basic and acidic residues" evidence="4">
    <location>
        <begin position="40"/>
        <end position="55"/>
    </location>
</feature>
<feature type="repeat" description="PPR" evidence="3">
    <location>
        <begin position="244"/>
        <end position="278"/>
    </location>
</feature>
<dbReference type="STRING" id="180498.A0A067K805"/>
<dbReference type="NCBIfam" id="TIGR00756">
    <property type="entry name" value="PPR"/>
    <property type="match status" value="3"/>
</dbReference>
<dbReference type="InterPro" id="IPR011990">
    <property type="entry name" value="TPR-like_helical_dom_sf"/>
</dbReference>
<dbReference type="Pfam" id="PF01535">
    <property type="entry name" value="PPR"/>
    <property type="match status" value="1"/>
</dbReference>
<reference evidence="5 6" key="1">
    <citation type="journal article" date="2014" name="PLoS ONE">
        <title>Global Analysis of Gene Expression Profiles in Physic Nut (Jatropha curcas L.) Seedlings Exposed to Salt Stress.</title>
        <authorList>
            <person name="Zhang L."/>
            <person name="Zhang C."/>
            <person name="Wu P."/>
            <person name="Chen Y."/>
            <person name="Li M."/>
            <person name="Jiang H."/>
            <person name="Wu G."/>
        </authorList>
    </citation>
    <scope>NUCLEOTIDE SEQUENCE [LARGE SCALE GENOMIC DNA]</scope>
    <source>
        <strain evidence="6">cv. GZQX0401</strain>
        <tissue evidence="5">Young leaves</tissue>
    </source>
</reference>
<sequence>MHQRFLRFSKTAITVTRSVIFPPKLQPLFFHSSSAHLHRPLEQKQQQDEEQKLKQEPPNPNIISKSLIGSPARVQKLIASQSDALLAKEIFDYASRQPNFRHSYSSYLVLILKLGRSKYFSLIDEILIDLKSKHYVVKSNVFSYIIKIYGEANLPDKVLKTFYKMLAFNCKPLPKQLNLILEFLVSHRNYRKPALDLLNNAHRYAVSSNTKSYNILMRAFCFSGELSVAYKLFNQMFKRDVLPDVESYRILMQGLCRKSQVNGAVDLLEDMLNKGHTGILQRRTCNGCLQGS</sequence>
<evidence type="ECO:0000313" key="6">
    <source>
        <dbReference type="Proteomes" id="UP000027138"/>
    </source>
</evidence>
<evidence type="ECO:0000256" key="1">
    <source>
        <dbReference type="ARBA" id="ARBA00007626"/>
    </source>
</evidence>
<dbReference type="GO" id="GO:0003729">
    <property type="term" value="F:mRNA binding"/>
    <property type="evidence" value="ECO:0007669"/>
    <property type="project" value="TreeGrafter"/>
</dbReference>
<gene>
    <name evidence="5" type="ORF">JCGZ_14181</name>
</gene>
<comment type="similarity">
    <text evidence="1">Belongs to the PPR family. P subfamily.</text>
</comment>
<dbReference type="OrthoDB" id="185373at2759"/>
<dbReference type="PANTHER" id="PTHR47933">
    <property type="entry name" value="PENTATRICOPEPTIDE REPEAT-CONTAINING PROTEIN 1, MITOCHONDRIAL"/>
    <property type="match status" value="1"/>
</dbReference>
<dbReference type="Pfam" id="PF13041">
    <property type="entry name" value="PPR_2"/>
    <property type="match status" value="1"/>
</dbReference>
<evidence type="ECO:0000256" key="4">
    <source>
        <dbReference type="SAM" id="MobiDB-lite"/>
    </source>
</evidence>
<feature type="region of interest" description="Disordered" evidence="4">
    <location>
        <begin position="40"/>
        <end position="60"/>
    </location>
</feature>
<evidence type="ECO:0000256" key="2">
    <source>
        <dbReference type="ARBA" id="ARBA00022737"/>
    </source>
</evidence>
<dbReference type="Gene3D" id="1.25.40.10">
    <property type="entry name" value="Tetratricopeptide repeat domain"/>
    <property type="match status" value="1"/>
</dbReference>
<accession>A0A067K805</accession>
<dbReference type="PROSITE" id="PS51375">
    <property type="entry name" value="PPR"/>
    <property type="match status" value="2"/>
</dbReference>
<proteinExistence type="inferred from homology"/>
<keyword evidence="6" id="KW-1185">Reference proteome</keyword>
<feature type="repeat" description="PPR" evidence="3">
    <location>
        <begin position="209"/>
        <end position="243"/>
    </location>
</feature>
<dbReference type="Proteomes" id="UP000027138">
    <property type="component" value="Unassembled WGS sequence"/>
</dbReference>
<organism evidence="5 6">
    <name type="scientific">Jatropha curcas</name>
    <name type="common">Barbados nut</name>
    <dbReference type="NCBI Taxonomy" id="180498"/>
    <lineage>
        <taxon>Eukaryota</taxon>
        <taxon>Viridiplantae</taxon>
        <taxon>Streptophyta</taxon>
        <taxon>Embryophyta</taxon>
        <taxon>Tracheophyta</taxon>
        <taxon>Spermatophyta</taxon>
        <taxon>Magnoliopsida</taxon>
        <taxon>eudicotyledons</taxon>
        <taxon>Gunneridae</taxon>
        <taxon>Pentapetalae</taxon>
        <taxon>rosids</taxon>
        <taxon>fabids</taxon>
        <taxon>Malpighiales</taxon>
        <taxon>Euphorbiaceae</taxon>
        <taxon>Crotonoideae</taxon>
        <taxon>Jatropheae</taxon>
        <taxon>Jatropha</taxon>
    </lineage>
</organism>
<evidence type="ECO:0000313" key="5">
    <source>
        <dbReference type="EMBL" id="KDP28410.1"/>
    </source>
</evidence>
<dbReference type="InterPro" id="IPR002885">
    <property type="entry name" value="PPR_rpt"/>
</dbReference>
<evidence type="ECO:0008006" key="7">
    <source>
        <dbReference type="Google" id="ProtNLM"/>
    </source>
</evidence>
<dbReference type="EMBL" id="KK914782">
    <property type="protein sequence ID" value="KDP28410.1"/>
    <property type="molecule type" value="Genomic_DNA"/>
</dbReference>